<comment type="caution">
    <text evidence="2">The sequence shown here is derived from an EMBL/GenBank/DDBJ whole genome shotgun (WGS) entry which is preliminary data.</text>
</comment>
<evidence type="ECO:0000256" key="1">
    <source>
        <dbReference type="SAM" id="MobiDB-lite"/>
    </source>
</evidence>
<dbReference type="InterPro" id="IPR011004">
    <property type="entry name" value="Trimer_LpxA-like_sf"/>
</dbReference>
<evidence type="ECO:0000313" key="3">
    <source>
        <dbReference type="Proteomes" id="UP000070133"/>
    </source>
</evidence>
<dbReference type="GO" id="GO:0008374">
    <property type="term" value="F:O-acyltransferase activity"/>
    <property type="evidence" value="ECO:0007669"/>
    <property type="project" value="TreeGrafter"/>
</dbReference>
<name>A0A139HMW4_9PEZI</name>
<dbReference type="Gene3D" id="2.160.10.10">
    <property type="entry name" value="Hexapeptide repeat proteins"/>
    <property type="match status" value="1"/>
</dbReference>
<proteinExistence type="predicted"/>
<evidence type="ECO:0008006" key="4">
    <source>
        <dbReference type="Google" id="ProtNLM"/>
    </source>
</evidence>
<feature type="region of interest" description="Disordered" evidence="1">
    <location>
        <begin position="1"/>
        <end position="20"/>
    </location>
</feature>
<accession>A0A139HMW4</accession>
<gene>
    <name evidence="2" type="ORF">AC578_746</name>
</gene>
<keyword evidence="3" id="KW-1185">Reference proteome</keyword>
<dbReference type="AlphaFoldDB" id="A0A139HMW4"/>
<evidence type="ECO:0000313" key="2">
    <source>
        <dbReference type="EMBL" id="KXT03746.1"/>
    </source>
</evidence>
<protein>
    <recommendedName>
        <fullName evidence="4">Mannose-1-phosphate guanylyltransferase</fullName>
    </recommendedName>
</protein>
<dbReference type="PANTHER" id="PTHR23416">
    <property type="entry name" value="SIALIC ACID SYNTHASE-RELATED"/>
    <property type="match status" value="1"/>
</dbReference>
<sequence length="193" mass="21352">MSEIQSRREESAYDGDDKHSGEASVASLEYFAADCEDTFRHLRLRCGMLCAIFNAQVARGSEAQNFKAWSDIVNTQGALDKDLEAPTIKAPITVDYGINVRIAASALLNRNCWISDSPLHPVSIGERVVLGMGVHIYGTHPVVYEERMCRQGPSVAGPVVIEDDVHIGNYAVIMIRRMQARRAKLSHMLVEHG</sequence>
<dbReference type="InterPro" id="IPR051159">
    <property type="entry name" value="Hexapeptide_acetyltransf"/>
</dbReference>
<organism evidence="2 3">
    <name type="scientific">Pseudocercospora eumusae</name>
    <dbReference type="NCBI Taxonomy" id="321146"/>
    <lineage>
        <taxon>Eukaryota</taxon>
        <taxon>Fungi</taxon>
        <taxon>Dikarya</taxon>
        <taxon>Ascomycota</taxon>
        <taxon>Pezizomycotina</taxon>
        <taxon>Dothideomycetes</taxon>
        <taxon>Dothideomycetidae</taxon>
        <taxon>Mycosphaerellales</taxon>
        <taxon>Mycosphaerellaceae</taxon>
        <taxon>Pseudocercospora</taxon>
    </lineage>
</organism>
<dbReference type="Proteomes" id="UP000070133">
    <property type="component" value="Unassembled WGS sequence"/>
</dbReference>
<dbReference type="OrthoDB" id="3920476at2759"/>
<dbReference type="PANTHER" id="PTHR23416:SF54">
    <property type="entry name" value="ACETYLTRANSFERASE, CYSE_LACA_LPXA_NODL FAMILY (AFU_ORTHOLOGUE AFUA_2G08430)-RELATED"/>
    <property type="match status" value="1"/>
</dbReference>
<dbReference type="EMBL" id="LFZN01000027">
    <property type="protein sequence ID" value="KXT03746.1"/>
    <property type="molecule type" value="Genomic_DNA"/>
</dbReference>
<reference evidence="2 3" key="1">
    <citation type="submission" date="2015-07" db="EMBL/GenBank/DDBJ databases">
        <title>Comparative genomics of the Sigatoka disease complex on banana suggests a link between parallel evolutionary changes in Pseudocercospora fijiensis and Pseudocercospora eumusae and increased virulence on the banana host.</title>
        <authorList>
            <person name="Chang T.-C."/>
            <person name="Salvucci A."/>
            <person name="Crous P.W."/>
            <person name="Stergiopoulos I."/>
        </authorList>
    </citation>
    <scope>NUCLEOTIDE SEQUENCE [LARGE SCALE GENOMIC DNA]</scope>
    <source>
        <strain evidence="2 3">CBS 114824</strain>
    </source>
</reference>
<dbReference type="SUPFAM" id="SSF51161">
    <property type="entry name" value="Trimeric LpxA-like enzymes"/>
    <property type="match status" value="1"/>
</dbReference>